<dbReference type="Pfam" id="PF05840">
    <property type="entry name" value="Phage_GPA"/>
    <property type="match status" value="1"/>
</dbReference>
<keyword evidence="5 8" id="KW-0255">Endonuclease</keyword>
<evidence type="ECO:0000313" key="9">
    <source>
        <dbReference type="Proteomes" id="UP001238540"/>
    </source>
</evidence>
<evidence type="ECO:0000256" key="2">
    <source>
        <dbReference type="ARBA" id="ARBA00009260"/>
    </source>
</evidence>
<evidence type="ECO:0000256" key="4">
    <source>
        <dbReference type="ARBA" id="ARBA00022722"/>
    </source>
</evidence>
<dbReference type="GO" id="GO:0004519">
    <property type="term" value="F:endonuclease activity"/>
    <property type="evidence" value="ECO:0007669"/>
    <property type="project" value="UniProtKB-KW"/>
</dbReference>
<proteinExistence type="inferred from homology"/>
<dbReference type="InterPro" id="IPR008766">
    <property type="entry name" value="Replication_gene_A-like"/>
</dbReference>
<dbReference type="Proteomes" id="UP001238540">
    <property type="component" value="Unassembled WGS sequence"/>
</dbReference>
<keyword evidence="6" id="KW-0378">Hydrolase</keyword>
<comment type="caution">
    <text evidence="8">The sequence shown here is derived from an EMBL/GenBank/DDBJ whole genome shotgun (WGS) entry which is preliminary data.</text>
</comment>
<comment type="similarity">
    <text evidence="2">Belongs to the phage GPA family.</text>
</comment>
<evidence type="ECO:0000256" key="1">
    <source>
        <dbReference type="ARBA" id="ARBA00003293"/>
    </source>
</evidence>
<organism evidence="8 9">
    <name type="scientific">Vibrio ostreicida</name>
    <dbReference type="NCBI Taxonomy" id="526588"/>
    <lineage>
        <taxon>Bacteria</taxon>
        <taxon>Pseudomonadati</taxon>
        <taxon>Pseudomonadota</taxon>
        <taxon>Gammaproteobacteria</taxon>
        <taxon>Vibrionales</taxon>
        <taxon>Vibrionaceae</taxon>
        <taxon>Vibrio</taxon>
    </lineage>
</organism>
<evidence type="ECO:0000256" key="5">
    <source>
        <dbReference type="ARBA" id="ARBA00022759"/>
    </source>
</evidence>
<dbReference type="EMBL" id="JAUFQC010000027">
    <property type="protein sequence ID" value="MDN3611627.1"/>
    <property type="molecule type" value="Genomic_DNA"/>
</dbReference>
<feature type="domain" description="Replication gene A protein-like" evidence="7">
    <location>
        <begin position="145"/>
        <end position="444"/>
    </location>
</feature>
<keyword evidence="4" id="KW-0540">Nuclease</keyword>
<keyword evidence="9" id="KW-1185">Reference proteome</keyword>
<name>A0ABT8BWR3_9VIBR</name>
<comment type="function">
    <text evidence="1">Possible endonuclease which induces a single-strand cut and initiates DNA replication.</text>
</comment>
<sequence>MLRLVHDLKTNTYEHVDFQPVETSNRPRLTEHFDNQLVRSLDFVDHTDSNNKYQSLRRHALTQAIHSWDVSDNVRPVFSNPCYDLAPLFRRNGDFGRHMKRSYLDIAKKQNERQAFIEVQAANARLTQHTYSAAMSDEDVCQLAKAKSRSFAKQILSIEGESHQFAKACELLESLGLSFRDELIAQKSSSGELYSLVNRVCDEIFLRRQLRKKCALTVEQVSRDLALVQERKQVYCSDFSVYRQRDRIASNEQVLENTVAFDEDDLENWFTIAELSKKSVSNTELRRGEMFTRLRGFEEIAQESGHDAVFYTTTAPSRFHAVSNGEVNPKWLQAGKPTAKQAHLHLMDVWQDLGKLLDKKDIKLYGIRIAEPHQDGTPHHHFLLFMRPEHRETVTHEFNRLAMSDSPSERGAKKYRFKAKTIDWQKGSAIGYVAKYLSKNIDGQHIDCDKGSRLSGIEAAERVVTWARVNQIKQFQFIGGPSVTVWREMRRLRDEFKEDSTVLSDISETEHYMLEKIRKAADIGDWKDFCQAMGGVFVKRKDQPVRVQYNAPDAIEKLLTSGEFSPTRFGDAAQGRVSGLLFKNVFLATRFRNWKTQNKQQFLAAQKTIMKGTADFFDALEAQAEYTRMAEQRYAQYEEYVAYIEELQALVLLGDIEGACLVGAAPPDMRH</sequence>
<evidence type="ECO:0000256" key="3">
    <source>
        <dbReference type="ARBA" id="ARBA00022705"/>
    </source>
</evidence>
<accession>A0ABT8BWR3</accession>
<dbReference type="RefSeq" id="WP_170882652.1">
    <property type="nucleotide sequence ID" value="NZ_JABEYA020000005.1"/>
</dbReference>
<evidence type="ECO:0000259" key="7">
    <source>
        <dbReference type="Pfam" id="PF05840"/>
    </source>
</evidence>
<gene>
    <name evidence="8" type="ORF">QWZ16_18675</name>
</gene>
<evidence type="ECO:0000313" key="8">
    <source>
        <dbReference type="EMBL" id="MDN3611627.1"/>
    </source>
</evidence>
<protein>
    <submittedName>
        <fullName evidence="8">Replication endonuclease</fullName>
    </submittedName>
</protein>
<reference evidence="9" key="1">
    <citation type="journal article" date="2019" name="Int. J. Syst. Evol. Microbiol.">
        <title>The Global Catalogue of Microorganisms (GCM) 10K type strain sequencing project: providing services to taxonomists for standard genome sequencing and annotation.</title>
        <authorList>
            <consortium name="The Broad Institute Genomics Platform"/>
            <consortium name="The Broad Institute Genome Sequencing Center for Infectious Disease"/>
            <person name="Wu L."/>
            <person name="Ma J."/>
        </authorList>
    </citation>
    <scope>NUCLEOTIDE SEQUENCE [LARGE SCALE GENOMIC DNA]</scope>
    <source>
        <strain evidence="9">CECT 7398</strain>
    </source>
</reference>
<evidence type="ECO:0000256" key="6">
    <source>
        <dbReference type="ARBA" id="ARBA00022801"/>
    </source>
</evidence>
<keyword evidence="3" id="KW-0235">DNA replication</keyword>